<dbReference type="Pfam" id="PF00106">
    <property type="entry name" value="adh_short"/>
    <property type="match status" value="1"/>
</dbReference>
<accession>A0ABS9D8T9</accession>
<evidence type="ECO:0000313" key="1">
    <source>
        <dbReference type="EMBL" id="MCF2948219.1"/>
    </source>
</evidence>
<name>A0ABS9D8T9_9ALTE</name>
<dbReference type="CDD" id="cd05325">
    <property type="entry name" value="carb_red_sniffer_like_SDR_c"/>
    <property type="match status" value="1"/>
</dbReference>
<evidence type="ECO:0000313" key="2">
    <source>
        <dbReference type="Proteomes" id="UP001521137"/>
    </source>
</evidence>
<dbReference type="EMBL" id="JAKGAS010000004">
    <property type="protein sequence ID" value="MCF2948219.1"/>
    <property type="molecule type" value="Genomic_DNA"/>
</dbReference>
<keyword evidence="2" id="KW-1185">Reference proteome</keyword>
<dbReference type="InterPro" id="IPR051468">
    <property type="entry name" value="Fungal_SecMetab_SDRs"/>
</dbReference>
<dbReference type="PANTHER" id="PTHR43544:SF12">
    <property type="entry name" value="NAD(P)-BINDING ROSSMANN-FOLD SUPERFAMILY PROTEIN"/>
    <property type="match status" value="1"/>
</dbReference>
<reference evidence="1 2" key="1">
    <citation type="submission" date="2022-01" db="EMBL/GenBank/DDBJ databases">
        <title>Paraglaciecola sp. G1-23.</title>
        <authorList>
            <person name="Jin M.S."/>
            <person name="Han D.M."/>
            <person name="Kim H.M."/>
            <person name="Jeon C.O."/>
        </authorList>
    </citation>
    <scope>NUCLEOTIDE SEQUENCE [LARGE SCALE GENOMIC DNA]</scope>
    <source>
        <strain evidence="1 2">G1-23</strain>
    </source>
</reference>
<dbReference type="PRINTS" id="PR00081">
    <property type="entry name" value="GDHRDH"/>
</dbReference>
<comment type="caution">
    <text evidence="1">The sequence shown here is derived from an EMBL/GenBank/DDBJ whole genome shotgun (WGS) entry which is preliminary data.</text>
</comment>
<gene>
    <name evidence="1" type="ORF">L0668_08890</name>
</gene>
<sequence length="241" mass="26820">MFLQSILIIGASSAIAKALANQLQQQPHTQLILVSRTEQILPFDNVLQTTVMDYTQSSIENAVDTIQEAIEAPLSSVYICNGLLHNNTITPEKRLEDISLSSLQDVMLTNAFTPMLWIQKLTPLITHKAPCKLVVFSARVGSISDNRLGGWYSYRASKAALNMLLKNVSIEFKRRAKNVKVISFHPGTTDSQLSKPFQKNVPASKLFTADFVAQKLLDIVDKAEVDGEASFIDWQGNKVEW</sequence>
<dbReference type="Proteomes" id="UP001521137">
    <property type="component" value="Unassembled WGS sequence"/>
</dbReference>
<dbReference type="PANTHER" id="PTHR43544">
    <property type="entry name" value="SHORT-CHAIN DEHYDROGENASE/REDUCTASE"/>
    <property type="match status" value="1"/>
</dbReference>
<dbReference type="RefSeq" id="WP_235311884.1">
    <property type="nucleotide sequence ID" value="NZ_JAKGAS010000004.1"/>
</dbReference>
<dbReference type="InterPro" id="IPR036291">
    <property type="entry name" value="NAD(P)-bd_dom_sf"/>
</dbReference>
<proteinExistence type="predicted"/>
<dbReference type="SUPFAM" id="SSF51735">
    <property type="entry name" value="NAD(P)-binding Rossmann-fold domains"/>
    <property type="match status" value="1"/>
</dbReference>
<protein>
    <submittedName>
        <fullName evidence="1">SDR family NAD(P)-dependent oxidoreductase</fullName>
    </submittedName>
</protein>
<dbReference type="Gene3D" id="3.40.50.720">
    <property type="entry name" value="NAD(P)-binding Rossmann-like Domain"/>
    <property type="match status" value="1"/>
</dbReference>
<organism evidence="1 2">
    <name type="scientific">Paraglaciecola algarum</name>
    <dbReference type="NCBI Taxonomy" id="3050085"/>
    <lineage>
        <taxon>Bacteria</taxon>
        <taxon>Pseudomonadati</taxon>
        <taxon>Pseudomonadota</taxon>
        <taxon>Gammaproteobacteria</taxon>
        <taxon>Alteromonadales</taxon>
        <taxon>Alteromonadaceae</taxon>
        <taxon>Paraglaciecola</taxon>
    </lineage>
</organism>
<dbReference type="InterPro" id="IPR002347">
    <property type="entry name" value="SDR_fam"/>
</dbReference>